<evidence type="ECO:0000313" key="1">
    <source>
        <dbReference type="EMBL" id="JAH60595.1"/>
    </source>
</evidence>
<accession>A0A0E9U5Z7</accession>
<reference evidence="1" key="2">
    <citation type="journal article" date="2015" name="Fish Shellfish Immunol.">
        <title>Early steps in the European eel (Anguilla anguilla)-Vibrio vulnificus interaction in the gills: Role of the RtxA13 toxin.</title>
        <authorList>
            <person name="Callol A."/>
            <person name="Pajuelo D."/>
            <person name="Ebbesson L."/>
            <person name="Teles M."/>
            <person name="MacKenzie S."/>
            <person name="Amaro C."/>
        </authorList>
    </citation>
    <scope>NUCLEOTIDE SEQUENCE</scope>
</reference>
<proteinExistence type="predicted"/>
<name>A0A0E9U5Z7_ANGAN</name>
<dbReference type="EMBL" id="GBXM01047982">
    <property type="protein sequence ID" value="JAH60595.1"/>
    <property type="molecule type" value="Transcribed_RNA"/>
</dbReference>
<reference evidence="1" key="1">
    <citation type="submission" date="2014-11" db="EMBL/GenBank/DDBJ databases">
        <authorList>
            <person name="Amaro Gonzalez C."/>
        </authorList>
    </citation>
    <scope>NUCLEOTIDE SEQUENCE</scope>
</reference>
<sequence>MRYLAETGLLSLKLGRRKMMPFEQWGEEAKMQSGTERERKSPLYSLSHGQMDSEHFCALINQYPSLYINGTTKL</sequence>
<protein>
    <submittedName>
        <fullName evidence="1">Uncharacterized protein</fullName>
    </submittedName>
</protein>
<dbReference type="AlphaFoldDB" id="A0A0E9U5Z7"/>
<organism evidence="1">
    <name type="scientific">Anguilla anguilla</name>
    <name type="common">European freshwater eel</name>
    <name type="synonym">Muraena anguilla</name>
    <dbReference type="NCBI Taxonomy" id="7936"/>
    <lineage>
        <taxon>Eukaryota</taxon>
        <taxon>Metazoa</taxon>
        <taxon>Chordata</taxon>
        <taxon>Craniata</taxon>
        <taxon>Vertebrata</taxon>
        <taxon>Euteleostomi</taxon>
        <taxon>Actinopterygii</taxon>
        <taxon>Neopterygii</taxon>
        <taxon>Teleostei</taxon>
        <taxon>Anguilliformes</taxon>
        <taxon>Anguillidae</taxon>
        <taxon>Anguilla</taxon>
    </lineage>
</organism>